<feature type="region of interest" description="Disordered" evidence="1">
    <location>
        <begin position="148"/>
        <end position="176"/>
    </location>
</feature>
<proteinExistence type="predicted"/>
<dbReference type="RefSeq" id="WP_394319119.1">
    <property type="nucleotide sequence ID" value="NZ_JBHMQV010000009.1"/>
</dbReference>
<keyword evidence="3" id="KW-1185">Reference proteome</keyword>
<name>A0ABV6TJN2_9ACTN</name>
<dbReference type="Proteomes" id="UP001589887">
    <property type="component" value="Unassembled WGS sequence"/>
</dbReference>
<reference evidence="2 3" key="1">
    <citation type="submission" date="2024-09" db="EMBL/GenBank/DDBJ databases">
        <authorList>
            <person name="Sun Q."/>
            <person name="Mori K."/>
        </authorList>
    </citation>
    <scope>NUCLEOTIDE SEQUENCE [LARGE SCALE GENOMIC DNA]</scope>
    <source>
        <strain evidence="2 3">JCM 4557</strain>
    </source>
</reference>
<feature type="region of interest" description="Disordered" evidence="1">
    <location>
        <begin position="1"/>
        <end position="43"/>
    </location>
</feature>
<evidence type="ECO:0000256" key="1">
    <source>
        <dbReference type="SAM" id="MobiDB-lite"/>
    </source>
</evidence>
<accession>A0ABV6TJN2</accession>
<feature type="compositionally biased region" description="Pro residues" evidence="1">
    <location>
        <begin position="21"/>
        <end position="38"/>
    </location>
</feature>
<protein>
    <submittedName>
        <fullName evidence="2">Uncharacterized protein</fullName>
    </submittedName>
</protein>
<dbReference type="EMBL" id="JBHMQV010000009">
    <property type="protein sequence ID" value="MFC0844700.1"/>
    <property type="molecule type" value="Genomic_DNA"/>
</dbReference>
<feature type="compositionally biased region" description="Pro residues" evidence="1">
    <location>
        <begin position="158"/>
        <end position="167"/>
    </location>
</feature>
<comment type="caution">
    <text evidence="2">The sequence shown here is derived from an EMBL/GenBank/DDBJ whole genome shotgun (WGS) entry which is preliminary data.</text>
</comment>
<organism evidence="2 3">
    <name type="scientific">Streptomyces noboritoensis</name>
    <dbReference type="NCBI Taxonomy" id="67337"/>
    <lineage>
        <taxon>Bacteria</taxon>
        <taxon>Bacillati</taxon>
        <taxon>Actinomycetota</taxon>
        <taxon>Actinomycetes</taxon>
        <taxon>Kitasatosporales</taxon>
        <taxon>Streptomycetaceae</taxon>
        <taxon>Streptomyces</taxon>
    </lineage>
</organism>
<sequence length="176" mass="18159">MTVPPGGSLSPARGLSRRPAVPQPEPAAPAVPEGPAPAGPEGYWLTDTAFSGRLREAALVVLDVVEGMLNDGYTLTQALDGSHQFVADLLHLPAAYGILAEAEAAALIVEAAGQRPDRPFGPAIATALVALDQLPAETQQTLVRAAMRKATLATPRRAPSPPAPASPAPSLARRTR</sequence>
<gene>
    <name evidence="2" type="ORF">ACFH04_13425</name>
</gene>
<evidence type="ECO:0000313" key="2">
    <source>
        <dbReference type="EMBL" id="MFC0844700.1"/>
    </source>
</evidence>
<evidence type="ECO:0000313" key="3">
    <source>
        <dbReference type="Proteomes" id="UP001589887"/>
    </source>
</evidence>